<proteinExistence type="predicted"/>
<sequence>MNRALADPRAHSTAGNNDAARYAVGPSKAGLNGGASAPGVAETRGHQGVPTQATVAVGTGRAAEEAALHRIARRRQRKDIQRQERVDVRYSAEEKAQILTRARSLNIAGAHLVGAAVMAYLDGDLSLPGQRTAVDDLIDELAALRRQVAYIGNNVNQVAFRLNSGGAPRPVDTAVLGQAEKALETAQATAAAIDTASDKAVADRARAA</sequence>
<evidence type="ECO:0000256" key="1">
    <source>
        <dbReference type="SAM" id="MobiDB-lite"/>
    </source>
</evidence>
<reference evidence="2 3" key="1">
    <citation type="submission" date="2018-06" db="EMBL/GenBank/DDBJ databases">
        <title>Streptomyces reniochalinae sp. nov. and Streptomyces diacarnus sp. nov. from marine sponges.</title>
        <authorList>
            <person name="Li L."/>
        </authorList>
    </citation>
    <scope>NUCLEOTIDE SEQUENCE [LARGE SCALE GENOMIC DNA]</scope>
    <source>
        <strain evidence="2 3">LHW50302</strain>
    </source>
</reference>
<feature type="compositionally biased region" description="Basic and acidic residues" evidence="1">
    <location>
        <begin position="1"/>
        <end position="10"/>
    </location>
</feature>
<dbReference type="AlphaFoldDB" id="A0A367EBK3"/>
<protein>
    <submittedName>
        <fullName evidence="2">Plasmid mobilization relaxosome protein MobC</fullName>
    </submittedName>
</protein>
<accession>A0A367EBK3</accession>
<dbReference type="EMBL" id="QOIM01000042">
    <property type="protein sequence ID" value="RCG15169.1"/>
    <property type="molecule type" value="Genomic_DNA"/>
</dbReference>
<evidence type="ECO:0000313" key="3">
    <source>
        <dbReference type="Proteomes" id="UP000253507"/>
    </source>
</evidence>
<feature type="region of interest" description="Disordered" evidence="1">
    <location>
        <begin position="1"/>
        <end position="50"/>
    </location>
</feature>
<evidence type="ECO:0000313" key="2">
    <source>
        <dbReference type="EMBL" id="RCG15169.1"/>
    </source>
</evidence>
<organism evidence="2 3">
    <name type="scientific">Streptomyces reniochalinae</name>
    <dbReference type="NCBI Taxonomy" id="2250578"/>
    <lineage>
        <taxon>Bacteria</taxon>
        <taxon>Bacillati</taxon>
        <taxon>Actinomycetota</taxon>
        <taxon>Actinomycetes</taxon>
        <taxon>Kitasatosporales</taxon>
        <taxon>Streptomycetaceae</taxon>
        <taxon>Streptomyces</taxon>
    </lineage>
</organism>
<name>A0A367EBK3_9ACTN</name>
<dbReference type="OrthoDB" id="3871898at2"/>
<keyword evidence="3" id="KW-1185">Reference proteome</keyword>
<gene>
    <name evidence="2" type="ORF">DQ392_28990</name>
</gene>
<dbReference type="Proteomes" id="UP000253507">
    <property type="component" value="Unassembled WGS sequence"/>
</dbReference>
<comment type="caution">
    <text evidence="2">The sequence shown here is derived from an EMBL/GenBank/DDBJ whole genome shotgun (WGS) entry which is preliminary data.</text>
</comment>